<accession>A0A7J5YLW2</accession>
<reference evidence="1 2" key="1">
    <citation type="submission" date="2020-03" db="EMBL/GenBank/DDBJ databases">
        <title>Dissostichus mawsoni Genome sequencing and assembly.</title>
        <authorList>
            <person name="Park H."/>
        </authorList>
    </citation>
    <scope>NUCLEOTIDE SEQUENCE [LARGE SCALE GENOMIC DNA]</scope>
    <source>
        <strain evidence="1">DM0001</strain>
        <tissue evidence="1">Muscle</tissue>
    </source>
</reference>
<sequence length="322" mass="34400">LLFSFVQCLNGATFEWQAVTDQLAAKAEGWCECVCVCLSAKAGGCQPRANRSGESLMPRMPRRCWGNDQLSIHRSSVTAGVQPIHHGSELGKPLEHMLTPQSVSRVTKAIQGRIGIKLSPAGSSWLGINMHHHSLSALDFISQTGSAVVGHSVMVDGVTGERTEKKAADVISPDNGLVKAGILRAPAPFDCVGQLWRNGHYLPLSGSIKKPPCPSYPCVRVPTGGGTWAVYPTSRGKEARWAHRRGGIHSYSLLSFGPELPSPLAPPPIMCPDGRARGPNEPFGTERKEGASYSCDVGVVVPFNAFAMATGPRPWKHAAPLS</sequence>
<comment type="caution">
    <text evidence="1">The sequence shown here is derived from an EMBL/GenBank/DDBJ whole genome shotgun (WGS) entry which is preliminary data.</text>
</comment>
<proteinExistence type="predicted"/>
<dbReference type="EMBL" id="JAAKFY010000011">
    <property type="protein sequence ID" value="KAF3849749.1"/>
    <property type="molecule type" value="Genomic_DNA"/>
</dbReference>
<name>A0A7J5YLW2_DISMA</name>
<evidence type="ECO:0000313" key="1">
    <source>
        <dbReference type="EMBL" id="KAF3849749.1"/>
    </source>
</evidence>
<dbReference type="Proteomes" id="UP000518266">
    <property type="component" value="Unassembled WGS sequence"/>
</dbReference>
<gene>
    <name evidence="1" type="ORF">F7725_019468</name>
</gene>
<organism evidence="1 2">
    <name type="scientific">Dissostichus mawsoni</name>
    <name type="common">Antarctic cod</name>
    <dbReference type="NCBI Taxonomy" id="36200"/>
    <lineage>
        <taxon>Eukaryota</taxon>
        <taxon>Metazoa</taxon>
        <taxon>Chordata</taxon>
        <taxon>Craniata</taxon>
        <taxon>Vertebrata</taxon>
        <taxon>Euteleostomi</taxon>
        <taxon>Actinopterygii</taxon>
        <taxon>Neopterygii</taxon>
        <taxon>Teleostei</taxon>
        <taxon>Neoteleostei</taxon>
        <taxon>Acanthomorphata</taxon>
        <taxon>Eupercaria</taxon>
        <taxon>Perciformes</taxon>
        <taxon>Notothenioidei</taxon>
        <taxon>Nototheniidae</taxon>
        <taxon>Dissostichus</taxon>
    </lineage>
</organism>
<evidence type="ECO:0000313" key="2">
    <source>
        <dbReference type="Proteomes" id="UP000518266"/>
    </source>
</evidence>
<feature type="non-terminal residue" evidence="1">
    <location>
        <position position="322"/>
    </location>
</feature>
<dbReference type="OrthoDB" id="10627467at2759"/>
<keyword evidence="2" id="KW-1185">Reference proteome</keyword>
<protein>
    <submittedName>
        <fullName evidence="1">Uncharacterized protein</fullName>
    </submittedName>
</protein>
<dbReference type="AlphaFoldDB" id="A0A7J5YLW2"/>